<keyword evidence="5" id="KW-1185">Reference proteome</keyword>
<feature type="domain" description="N-acetyltransferase" evidence="3">
    <location>
        <begin position="4"/>
        <end position="149"/>
    </location>
</feature>
<dbReference type="InterPro" id="IPR000182">
    <property type="entry name" value="GNAT_dom"/>
</dbReference>
<comment type="caution">
    <text evidence="4">The sequence shown here is derived from an EMBL/GenBank/DDBJ whole genome shotgun (WGS) entry which is preliminary data.</text>
</comment>
<gene>
    <name evidence="4" type="ORF">QO006_002552</name>
</gene>
<dbReference type="Proteomes" id="UP001232163">
    <property type="component" value="Unassembled WGS sequence"/>
</dbReference>
<keyword evidence="2" id="KW-0012">Acyltransferase</keyword>
<keyword evidence="1" id="KW-0808">Transferase</keyword>
<organism evidence="4 5">
    <name type="scientific">Deinococcus enclensis</name>
    <dbReference type="NCBI Taxonomy" id="1049582"/>
    <lineage>
        <taxon>Bacteria</taxon>
        <taxon>Thermotogati</taxon>
        <taxon>Deinococcota</taxon>
        <taxon>Deinococci</taxon>
        <taxon>Deinococcales</taxon>
        <taxon>Deinococcaceae</taxon>
        <taxon>Deinococcus</taxon>
    </lineage>
</organism>
<dbReference type="SUPFAM" id="SSF55729">
    <property type="entry name" value="Acyl-CoA N-acyltransferases (Nat)"/>
    <property type="match status" value="1"/>
</dbReference>
<evidence type="ECO:0000256" key="2">
    <source>
        <dbReference type="ARBA" id="ARBA00023315"/>
    </source>
</evidence>
<sequence length="149" mass="16485">MSTLLVRPAHPQDLAALVTLYQQLSTRNPASVSPRHEEAWQAMLAHPGLHVLVAEQDGQLVGTLTLALLPNLTRGVRPYGVIENVVTAGTYRNRGIGRALLEEAERLAREARAYKVMLMSGAEVHGAHAFYQKCGYQADTKQAFEKRWP</sequence>
<dbReference type="Pfam" id="PF00583">
    <property type="entry name" value="Acetyltransf_1"/>
    <property type="match status" value="1"/>
</dbReference>
<dbReference type="PROSITE" id="PS51186">
    <property type="entry name" value="GNAT"/>
    <property type="match status" value="1"/>
</dbReference>
<dbReference type="InterPro" id="IPR050832">
    <property type="entry name" value="Bact_Acetyltransf"/>
</dbReference>
<proteinExistence type="predicted"/>
<dbReference type="PANTHER" id="PTHR43877">
    <property type="entry name" value="AMINOALKYLPHOSPHONATE N-ACETYLTRANSFERASE-RELATED-RELATED"/>
    <property type="match status" value="1"/>
</dbReference>
<accession>A0ABT9MFZ0</accession>
<dbReference type="CDD" id="cd04301">
    <property type="entry name" value="NAT_SF"/>
    <property type="match status" value="1"/>
</dbReference>
<dbReference type="Gene3D" id="3.40.630.30">
    <property type="match status" value="1"/>
</dbReference>
<dbReference type="RefSeq" id="WP_307466636.1">
    <property type="nucleotide sequence ID" value="NZ_JAURUR010000009.1"/>
</dbReference>
<dbReference type="PANTHER" id="PTHR43877:SF2">
    <property type="entry name" value="AMINOALKYLPHOSPHONATE N-ACETYLTRANSFERASE-RELATED"/>
    <property type="match status" value="1"/>
</dbReference>
<name>A0ABT9MFZ0_9DEIO</name>
<evidence type="ECO:0000259" key="3">
    <source>
        <dbReference type="PROSITE" id="PS51186"/>
    </source>
</evidence>
<evidence type="ECO:0000256" key="1">
    <source>
        <dbReference type="ARBA" id="ARBA00022679"/>
    </source>
</evidence>
<evidence type="ECO:0000313" key="4">
    <source>
        <dbReference type="EMBL" id="MDP9765104.1"/>
    </source>
</evidence>
<evidence type="ECO:0000313" key="5">
    <source>
        <dbReference type="Proteomes" id="UP001232163"/>
    </source>
</evidence>
<dbReference type="InterPro" id="IPR016181">
    <property type="entry name" value="Acyl_CoA_acyltransferase"/>
</dbReference>
<dbReference type="EMBL" id="JAURUR010000009">
    <property type="protein sequence ID" value="MDP9765104.1"/>
    <property type="molecule type" value="Genomic_DNA"/>
</dbReference>
<protein>
    <submittedName>
        <fullName evidence="4">GNAT superfamily N-acetyltransferase</fullName>
    </submittedName>
</protein>
<reference evidence="4 5" key="1">
    <citation type="submission" date="2023-07" db="EMBL/GenBank/DDBJ databases">
        <title>Genomic Encyclopedia of Type Strains, Phase IV (KMG-IV): sequencing the most valuable type-strain genomes for metagenomic binning, comparative biology and taxonomic classification.</title>
        <authorList>
            <person name="Goeker M."/>
        </authorList>
    </citation>
    <scope>NUCLEOTIDE SEQUENCE [LARGE SCALE GENOMIC DNA]</scope>
    <source>
        <strain evidence="4 5">NIO-1023</strain>
    </source>
</reference>